<accession>A0A9P9L2S2</accession>
<keyword evidence="2" id="KW-1133">Transmembrane helix</keyword>
<evidence type="ECO:0000313" key="4">
    <source>
        <dbReference type="Proteomes" id="UP000736672"/>
    </source>
</evidence>
<keyword evidence="2" id="KW-0472">Membrane</keyword>
<comment type="caution">
    <text evidence="3">The sequence shown here is derived from an EMBL/GenBank/DDBJ whole genome shotgun (WGS) entry which is preliminary data.</text>
</comment>
<evidence type="ECO:0000256" key="2">
    <source>
        <dbReference type="SAM" id="Phobius"/>
    </source>
</evidence>
<evidence type="ECO:0000313" key="3">
    <source>
        <dbReference type="EMBL" id="KAH7273615.1"/>
    </source>
</evidence>
<protein>
    <submittedName>
        <fullName evidence="3">Uncharacterized protein</fullName>
    </submittedName>
</protein>
<feature type="compositionally biased region" description="Polar residues" evidence="1">
    <location>
        <begin position="1"/>
        <end position="14"/>
    </location>
</feature>
<keyword evidence="4" id="KW-1185">Reference proteome</keyword>
<keyword evidence="2" id="KW-0812">Transmembrane</keyword>
<feature type="region of interest" description="Disordered" evidence="1">
    <location>
        <begin position="1"/>
        <end position="87"/>
    </location>
</feature>
<evidence type="ECO:0000256" key="1">
    <source>
        <dbReference type="SAM" id="MobiDB-lite"/>
    </source>
</evidence>
<sequence>MTTATEMQVRSSQSGPGDDRGEGEGEGGDLVTNRFIIDRLPASHGQNRTGSYSRLPRLPSQDPCLLGPNITEHSSSPASELPLGADQPPDKPHLDGCMSLKLVFLAALLLCLFCLSDLFLLPLQTLDLDNNNKHCDSSTLTIDLPLLLPISFDKPKRVAQERKERGVWNLNSTAHAATFALLHRFDLIRLRSEAEESESERASRPAYS</sequence>
<reference evidence="3" key="1">
    <citation type="journal article" date="2021" name="Nat. Commun.">
        <title>Genetic determinants of endophytism in the Arabidopsis root mycobiome.</title>
        <authorList>
            <person name="Mesny F."/>
            <person name="Miyauchi S."/>
            <person name="Thiergart T."/>
            <person name="Pickel B."/>
            <person name="Atanasova L."/>
            <person name="Karlsson M."/>
            <person name="Huettel B."/>
            <person name="Barry K.W."/>
            <person name="Haridas S."/>
            <person name="Chen C."/>
            <person name="Bauer D."/>
            <person name="Andreopoulos W."/>
            <person name="Pangilinan J."/>
            <person name="LaButti K."/>
            <person name="Riley R."/>
            <person name="Lipzen A."/>
            <person name="Clum A."/>
            <person name="Drula E."/>
            <person name="Henrissat B."/>
            <person name="Kohler A."/>
            <person name="Grigoriev I.V."/>
            <person name="Martin F.M."/>
            <person name="Hacquard S."/>
        </authorList>
    </citation>
    <scope>NUCLEOTIDE SEQUENCE</scope>
    <source>
        <strain evidence="3">FSSC 5 MPI-SDFR-AT-0091</strain>
    </source>
</reference>
<dbReference type="AlphaFoldDB" id="A0A9P9L2S2"/>
<feature type="transmembrane region" description="Helical" evidence="2">
    <location>
        <begin position="102"/>
        <end position="123"/>
    </location>
</feature>
<gene>
    <name evidence="3" type="ORF">B0J15DRAFT_105843</name>
</gene>
<name>A0A9P9L2S2_FUSSL</name>
<dbReference type="Proteomes" id="UP000736672">
    <property type="component" value="Unassembled WGS sequence"/>
</dbReference>
<organism evidence="3 4">
    <name type="scientific">Fusarium solani</name>
    <name type="common">Filamentous fungus</name>
    <dbReference type="NCBI Taxonomy" id="169388"/>
    <lineage>
        <taxon>Eukaryota</taxon>
        <taxon>Fungi</taxon>
        <taxon>Dikarya</taxon>
        <taxon>Ascomycota</taxon>
        <taxon>Pezizomycotina</taxon>
        <taxon>Sordariomycetes</taxon>
        <taxon>Hypocreomycetidae</taxon>
        <taxon>Hypocreales</taxon>
        <taxon>Nectriaceae</taxon>
        <taxon>Fusarium</taxon>
        <taxon>Fusarium solani species complex</taxon>
    </lineage>
</organism>
<dbReference type="EMBL" id="JAGTJS010000002">
    <property type="protein sequence ID" value="KAH7273615.1"/>
    <property type="molecule type" value="Genomic_DNA"/>
</dbReference>
<proteinExistence type="predicted"/>